<sequence length="228" mass="25253">MCRRSGNRHLYLTRSLFSSYSTINPRLRVISLLSSPGRDPSLSKSPSGRAKALNLRISYRYKTRSDQWPERYALVFRSSGHGARALETVGGITDGEQMTSRLASLHSLTLEAYGTVISLPLIYLPFELTLDIHSPPPSRPRTPRQLPSLQTSDVWRLACIVIEMVIGVKPIPPFFDTWSVHAGTTIVSGLVSQGDVEAGVRMLRRGTAALCAPLTRVAPRARYENGKH</sequence>
<protein>
    <recommendedName>
        <fullName evidence="3">Protein kinase domain-containing protein</fullName>
    </recommendedName>
</protein>
<accession>A0A9P7YRL8</accession>
<evidence type="ECO:0008006" key="3">
    <source>
        <dbReference type="Google" id="ProtNLM"/>
    </source>
</evidence>
<keyword evidence="2" id="KW-1185">Reference proteome</keyword>
<evidence type="ECO:0000313" key="1">
    <source>
        <dbReference type="EMBL" id="KAG9238127.1"/>
    </source>
</evidence>
<dbReference type="Proteomes" id="UP000824998">
    <property type="component" value="Unassembled WGS sequence"/>
</dbReference>
<reference evidence="1" key="1">
    <citation type="journal article" date="2021" name="IMA Fungus">
        <title>Genomic characterization of three marine fungi, including Emericellopsis atlantica sp. nov. with signatures of a generalist lifestyle and marine biomass degradation.</title>
        <authorList>
            <person name="Hagestad O.C."/>
            <person name="Hou L."/>
            <person name="Andersen J.H."/>
            <person name="Hansen E.H."/>
            <person name="Altermark B."/>
            <person name="Li C."/>
            <person name="Kuhnert E."/>
            <person name="Cox R.J."/>
            <person name="Crous P.W."/>
            <person name="Spatafora J.W."/>
            <person name="Lail K."/>
            <person name="Amirebrahimi M."/>
            <person name="Lipzen A."/>
            <person name="Pangilinan J."/>
            <person name="Andreopoulos W."/>
            <person name="Hayes R.D."/>
            <person name="Ng V."/>
            <person name="Grigoriev I.V."/>
            <person name="Jackson S.A."/>
            <person name="Sutton T.D.S."/>
            <person name="Dobson A.D.W."/>
            <person name="Rama T."/>
        </authorList>
    </citation>
    <scope>NUCLEOTIDE SEQUENCE</scope>
    <source>
        <strain evidence="1">TRa018bII</strain>
    </source>
</reference>
<dbReference type="AlphaFoldDB" id="A0A9P7YRL8"/>
<organism evidence="1 2">
    <name type="scientific">Amylocarpus encephaloides</name>
    <dbReference type="NCBI Taxonomy" id="45428"/>
    <lineage>
        <taxon>Eukaryota</taxon>
        <taxon>Fungi</taxon>
        <taxon>Dikarya</taxon>
        <taxon>Ascomycota</taxon>
        <taxon>Pezizomycotina</taxon>
        <taxon>Leotiomycetes</taxon>
        <taxon>Helotiales</taxon>
        <taxon>Helotiales incertae sedis</taxon>
        <taxon>Amylocarpus</taxon>
    </lineage>
</organism>
<dbReference type="EMBL" id="MU251375">
    <property type="protein sequence ID" value="KAG9238127.1"/>
    <property type="molecule type" value="Genomic_DNA"/>
</dbReference>
<name>A0A9P7YRL8_9HELO</name>
<comment type="caution">
    <text evidence="1">The sequence shown here is derived from an EMBL/GenBank/DDBJ whole genome shotgun (WGS) entry which is preliminary data.</text>
</comment>
<proteinExistence type="predicted"/>
<evidence type="ECO:0000313" key="2">
    <source>
        <dbReference type="Proteomes" id="UP000824998"/>
    </source>
</evidence>
<gene>
    <name evidence="1" type="ORF">BJ875DRAFT_87691</name>
</gene>